<protein>
    <recommendedName>
        <fullName evidence="2">protein-serine/threonine phosphatase</fullName>
        <ecNumber evidence="2">3.1.3.16</ecNumber>
    </recommendedName>
</protein>
<dbReference type="ExpressionAtlas" id="M8CUZ2">
    <property type="expression patterns" value="baseline"/>
</dbReference>
<dbReference type="Pfam" id="PF03031">
    <property type="entry name" value="NIF"/>
    <property type="match status" value="1"/>
</dbReference>
<dbReference type="EC" id="3.1.3.16" evidence="2"/>
<sequence length="398" mass="45733">MVYDIHPEFLDFSWGSKSRGTELDEPTSYQFHHFCILQLTRRIQQTAVVEDGEEELHLIAMQSKQVKGLACFWCWSAPTGLYAACLRMLNNRCLALVLDLDETVVFSNTAEMFQSRLDKIMSGLEDSELDSANESAMSDKFNRTFNDKQLLVDFNETVRSHDEQGMLRKPSGQLEFITRPIIRLQDRNAVLTRIAPTDPSTGYFVNIRPGWDDLKGYLNTASGRQRFKVYVCTMAGRDYALEIWRLLDPEGRLISLNEISQRLIFVRPDCKKSLERVFQDSLCHPSMATVLDDRRDVWDERDKRRVFVAPPYKPLVDPEDKVANGHSALHTLTNIACHARKGFFSYFDGMLLKNMNELMYENEVLDLPYNPDVGDYLQFKNNNTARHSIAPMPGSFGS</sequence>
<dbReference type="AlphaFoldDB" id="M8CUZ2"/>
<dbReference type="EnsemblPlants" id="EMT27626">
    <property type="protein sequence ID" value="EMT27626"/>
    <property type="gene ID" value="F775_02106"/>
</dbReference>
<dbReference type="InterPro" id="IPR039189">
    <property type="entry name" value="Fcp1"/>
</dbReference>
<dbReference type="PROSITE" id="PS50969">
    <property type="entry name" value="FCP1"/>
    <property type="match status" value="1"/>
</dbReference>
<dbReference type="InterPro" id="IPR004274">
    <property type="entry name" value="FCP1_dom"/>
</dbReference>
<evidence type="ECO:0000256" key="1">
    <source>
        <dbReference type="ARBA" id="ARBA00004123"/>
    </source>
</evidence>
<keyword evidence="3" id="KW-0378">Hydrolase</keyword>
<dbReference type="PANTHER" id="PTHR23081:SF24">
    <property type="entry name" value="RNA POLYMERASE II C-TERMINAL DOMAIN PHOSPHATASE-LIKE 2"/>
    <property type="match status" value="1"/>
</dbReference>
<proteinExistence type="predicted"/>
<dbReference type="InterPro" id="IPR036412">
    <property type="entry name" value="HAD-like_sf"/>
</dbReference>
<dbReference type="PANTHER" id="PTHR23081">
    <property type="entry name" value="RNA POLYMERASE II CTD PHOSPHATASE"/>
    <property type="match status" value="1"/>
</dbReference>
<evidence type="ECO:0000256" key="2">
    <source>
        <dbReference type="ARBA" id="ARBA00013081"/>
    </source>
</evidence>
<dbReference type="Gene3D" id="3.40.50.1000">
    <property type="entry name" value="HAD superfamily/HAD-like"/>
    <property type="match status" value="1"/>
</dbReference>
<name>M8CUZ2_AEGTA</name>
<dbReference type="GO" id="GO:0008420">
    <property type="term" value="F:RNA polymerase II CTD heptapeptide repeat phosphatase activity"/>
    <property type="evidence" value="ECO:0007669"/>
    <property type="project" value="InterPro"/>
</dbReference>
<evidence type="ECO:0000313" key="7">
    <source>
        <dbReference type="EnsemblPlants" id="EMT27626"/>
    </source>
</evidence>
<dbReference type="GO" id="GO:0005634">
    <property type="term" value="C:nucleus"/>
    <property type="evidence" value="ECO:0007669"/>
    <property type="project" value="UniProtKB-SubCell"/>
</dbReference>
<evidence type="ECO:0000256" key="6">
    <source>
        <dbReference type="ARBA" id="ARBA00048336"/>
    </source>
</evidence>
<organism evidence="7">
    <name type="scientific">Aegilops tauschii</name>
    <name type="common">Tausch's goatgrass</name>
    <name type="synonym">Aegilops squarrosa</name>
    <dbReference type="NCBI Taxonomy" id="37682"/>
    <lineage>
        <taxon>Eukaryota</taxon>
        <taxon>Viridiplantae</taxon>
        <taxon>Streptophyta</taxon>
        <taxon>Embryophyta</taxon>
        <taxon>Tracheophyta</taxon>
        <taxon>Spermatophyta</taxon>
        <taxon>Magnoliopsida</taxon>
        <taxon>Liliopsida</taxon>
        <taxon>Poales</taxon>
        <taxon>Poaceae</taxon>
        <taxon>BOP clade</taxon>
        <taxon>Pooideae</taxon>
        <taxon>Triticodae</taxon>
        <taxon>Triticeae</taxon>
        <taxon>Triticinae</taxon>
        <taxon>Aegilops</taxon>
    </lineage>
</organism>
<evidence type="ECO:0000256" key="5">
    <source>
        <dbReference type="ARBA" id="ARBA00047761"/>
    </source>
</evidence>
<keyword evidence="4" id="KW-0539">Nucleus</keyword>
<comment type="subcellular location">
    <subcellularLocation>
        <location evidence="1">Nucleus</location>
    </subcellularLocation>
</comment>
<accession>M8CUZ2</accession>
<evidence type="ECO:0000256" key="4">
    <source>
        <dbReference type="ARBA" id="ARBA00023242"/>
    </source>
</evidence>
<comment type="catalytic activity">
    <reaction evidence="5">
        <text>O-phospho-L-seryl-[protein] + H2O = L-seryl-[protein] + phosphate</text>
        <dbReference type="Rhea" id="RHEA:20629"/>
        <dbReference type="Rhea" id="RHEA-COMP:9863"/>
        <dbReference type="Rhea" id="RHEA-COMP:11604"/>
        <dbReference type="ChEBI" id="CHEBI:15377"/>
        <dbReference type="ChEBI" id="CHEBI:29999"/>
        <dbReference type="ChEBI" id="CHEBI:43474"/>
        <dbReference type="ChEBI" id="CHEBI:83421"/>
        <dbReference type="EC" id="3.1.3.16"/>
    </reaction>
</comment>
<dbReference type="SUPFAM" id="SSF56784">
    <property type="entry name" value="HAD-like"/>
    <property type="match status" value="1"/>
</dbReference>
<reference evidence="7" key="1">
    <citation type="submission" date="2015-06" db="UniProtKB">
        <authorList>
            <consortium name="EnsemblPlants"/>
        </authorList>
    </citation>
    <scope>IDENTIFICATION</scope>
</reference>
<dbReference type="InterPro" id="IPR023214">
    <property type="entry name" value="HAD_sf"/>
</dbReference>
<evidence type="ECO:0000256" key="3">
    <source>
        <dbReference type="ARBA" id="ARBA00022801"/>
    </source>
</evidence>
<dbReference type="SMART" id="SM00577">
    <property type="entry name" value="CPDc"/>
    <property type="match status" value="1"/>
</dbReference>
<comment type="catalytic activity">
    <reaction evidence="6">
        <text>O-phospho-L-threonyl-[protein] + H2O = L-threonyl-[protein] + phosphate</text>
        <dbReference type="Rhea" id="RHEA:47004"/>
        <dbReference type="Rhea" id="RHEA-COMP:11060"/>
        <dbReference type="Rhea" id="RHEA-COMP:11605"/>
        <dbReference type="ChEBI" id="CHEBI:15377"/>
        <dbReference type="ChEBI" id="CHEBI:30013"/>
        <dbReference type="ChEBI" id="CHEBI:43474"/>
        <dbReference type="ChEBI" id="CHEBI:61977"/>
        <dbReference type="EC" id="3.1.3.16"/>
    </reaction>
</comment>